<evidence type="ECO:0000256" key="3">
    <source>
        <dbReference type="SAM" id="SignalP"/>
    </source>
</evidence>
<proteinExistence type="inferred from homology"/>
<dbReference type="EMBL" id="JANBQF010000271">
    <property type="protein sequence ID" value="KAJ2002778.1"/>
    <property type="molecule type" value="Genomic_DNA"/>
</dbReference>
<dbReference type="OrthoDB" id="5554151at2759"/>
<feature type="chain" id="PRO_5040725585" evidence="3">
    <location>
        <begin position="21"/>
        <end position="352"/>
    </location>
</feature>
<dbReference type="PANTHER" id="PTHR31654:SF0">
    <property type="entry name" value="SECRETED BETA-GLUCOSIDASE ADG3-RELATED"/>
    <property type="match status" value="1"/>
</dbReference>
<dbReference type="InterPro" id="IPR053088">
    <property type="entry name" value="Beta-glucosidase/SUN-like"/>
</dbReference>
<evidence type="ECO:0000256" key="2">
    <source>
        <dbReference type="SAM" id="MobiDB-lite"/>
    </source>
</evidence>
<reference evidence="4" key="1">
    <citation type="submission" date="2022-07" db="EMBL/GenBank/DDBJ databases">
        <title>Phylogenomic reconstructions and comparative analyses of Kickxellomycotina fungi.</title>
        <authorList>
            <person name="Reynolds N.K."/>
            <person name="Stajich J.E."/>
            <person name="Barry K."/>
            <person name="Grigoriev I.V."/>
            <person name="Crous P."/>
            <person name="Smith M.E."/>
        </authorList>
    </citation>
    <scope>NUCLEOTIDE SEQUENCE</scope>
    <source>
        <strain evidence="4">IMI 214461</strain>
    </source>
</reference>
<protein>
    <submittedName>
        <fullName evidence="4">Uncharacterized protein</fullName>
    </submittedName>
</protein>
<feature type="signal peptide" evidence="3">
    <location>
        <begin position="1"/>
        <end position="20"/>
    </location>
</feature>
<feature type="compositionally biased region" description="Low complexity" evidence="2">
    <location>
        <begin position="57"/>
        <end position="124"/>
    </location>
</feature>
<dbReference type="Proteomes" id="UP001150907">
    <property type="component" value="Unassembled WGS sequence"/>
</dbReference>
<comment type="similarity">
    <text evidence="1">Belongs to the SUN family.</text>
</comment>
<feature type="region of interest" description="Disordered" evidence="2">
    <location>
        <begin position="56"/>
        <end position="153"/>
    </location>
</feature>
<evidence type="ECO:0000313" key="5">
    <source>
        <dbReference type="Proteomes" id="UP001150907"/>
    </source>
</evidence>
<keyword evidence="5" id="KW-1185">Reference proteome</keyword>
<dbReference type="AlphaFoldDB" id="A0A9W8EHM5"/>
<sequence>MRTCVTIAAFVSVVSLAGQATPVLDLGLGKLLAAPLAIFVQHPGTQVATVSFGDYESPSADGSSNGSSSSSHGSTSLHGSSSSQGSSSSSHGSSSSSHGSSSSSHGSSSSSQGPSSSAAPSSSSSGGGGGNNNPETSPPPVQVGGIPDGQGNNFNTVAGAVRFPWNYGNSDNVVPITPSSLNGGWAMSPNQKCVANSWCPYACAPGYYSAQWDPNALLYNGQGSMNGGLYADANGRLSKPFADRPFCAPGMFNARMVNTLGRSVSACQTVYPGNEAMIIPSVAGAGGSVALNIVPNTYWLGTSSQFYVNLAGSTADQCVWGDSDKPVGNWGPYIFGGGQGKDGNTYISGGVD</sequence>
<dbReference type="PANTHER" id="PTHR31654">
    <property type="entry name" value="SECRETED BETA-GLUCOSIDASE ADG3-RELATED"/>
    <property type="match status" value="1"/>
</dbReference>
<evidence type="ECO:0000313" key="4">
    <source>
        <dbReference type="EMBL" id="KAJ2002778.1"/>
    </source>
</evidence>
<evidence type="ECO:0000256" key="1">
    <source>
        <dbReference type="ARBA" id="ARBA00010579"/>
    </source>
</evidence>
<accession>A0A9W8EHM5</accession>
<keyword evidence="3" id="KW-0732">Signal</keyword>
<name>A0A9W8EHM5_9FUNG</name>
<dbReference type="InterPro" id="IPR005556">
    <property type="entry name" value="SUN"/>
</dbReference>
<comment type="caution">
    <text evidence="4">The sequence shown here is derived from an EMBL/GenBank/DDBJ whole genome shotgun (WGS) entry which is preliminary data.</text>
</comment>
<gene>
    <name evidence="4" type="ORF">H4R26_003434</name>
</gene>
<dbReference type="Pfam" id="PF03856">
    <property type="entry name" value="SUN"/>
    <property type="match status" value="1"/>
</dbReference>
<organism evidence="4 5">
    <name type="scientific">Coemansia thaxteri</name>
    <dbReference type="NCBI Taxonomy" id="2663907"/>
    <lineage>
        <taxon>Eukaryota</taxon>
        <taxon>Fungi</taxon>
        <taxon>Fungi incertae sedis</taxon>
        <taxon>Zoopagomycota</taxon>
        <taxon>Kickxellomycotina</taxon>
        <taxon>Kickxellomycetes</taxon>
        <taxon>Kickxellales</taxon>
        <taxon>Kickxellaceae</taxon>
        <taxon>Coemansia</taxon>
    </lineage>
</organism>